<sequence length="118" mass="12947">MEFLIPILLGLGLFAALFGIRYLQNKENMLMIQNGMDPSVRRPKGQSFTTLKAGLLMIGSGLGLFLAFVLDNTVLNFNHGDLGNNDENAAIYFSLIAIFGGLGLFISHLIEKKANEEK</sequence>
<feature type="transmembrane region" description="Helical" evidence="1">
    <location>
        <begin position="51"/>
        <end position="70"/>
    </location>
</feature>
<dbReference type="EMBL" id="FNHH01000005">
    <property type="protein sequence ID" value="SDM06505.1"/>
    <property type="molecule type" value="Genomic_DNA"/>
</dbReference>
<feature type="transmembrane region" description="Helical" evidence="1">
    <location>
        <begin position="6"/>
        <end position="23"/>
    </location>
</feature>
<gene>
    <name evidence="3" type="ORF">SAMN05421813_105138</name>
</gene>
<evidence type="ECO:0000313" key="4">
    <source>
        <dbReference type="Proteomes" id="UP000199226"/>
    </source>
</evidence>
<dbReference type="AlphaFoldDB" id="A0A1G9Q819"/>
<keyword evidence="1" id="KW-0472">Membrane</keyword>
<dbReference type="OrthoDB" id="678489at2"/>
<keyword evidence="1" id="KW-1133">Transmembrane helix</keyword>
<proteinExistence type="predicted"/>
<keyword evidence="1" id="KW-0812">Transmembrane</keyword>
<dbReference type="InterPro" id="IPR046216">
    <property type="entry name" value="DUF6249"/>
</dbReference>
<dbReference type="Proteomes" id="UP000199226">
    <property type="component" value="Unassembled WGS sequence"/>
</dbReference>
<evidence type="ECO:0000259" key="2">
    <source>
        <dbReference type="Pfam" id="PF19762"/>
    </source>
</evidence>
<dbReference type="STRING" id="990371.SAMN05421813_105138"/>
<keyword evidence="4" id="KW-1185">Reference proteome</keyword>
<evidence type="ECO:0000256" key="1">
    <source>
        <dbReference type="SAM" id="Phobius"/>
    </source>
</evidence>
<organism evidence="3 4">
    <name type="scientific">Daejeonella rubra</name>
    <dbReference type="NCBI Taxonomy" id="990371"/>
    <lineage>
        <taxon>Bacteria</taxon>
        <taxon>Pseudomonadati</taxon>
        <taxon>Bacteroidota</taxon>
        <taxon>Sphingobacteriia</taxon>
        <taxon>Sphingobacteriales</taxon>
        <taxon>Sphingobacteriaceae</taxon>
        <taxon>Daejeonella</taxon>
    </lineage>
</organism>
<dbReference type="Pfam" id="PF19762">
    <property type="entry name" value="DUF6249"/>
    <property type="match status" value="1"/>
</dbReference>
<protein>
    <recommendedName>
        <fullName evidence="2">DUF6249 domain-containing protein</fullName>
    </recommendedName>
</protein>
<dbReference type="RefSeq" id="WP_090701547.1">
    <property type="nucleotide sequence ID" value="NZ_FNHH01000005.1"/>
</dbReference>
<evidence type="ECO:0000313" key="3">
    <source>
        <dbReference type="EMBL" id="SDM06505.1"/>
    </source>
</evidence>
<feature type="domain" description="DUF6249" evidence="2">
    <location>
        <begin position="8"/>
        <end position="112"/>
    </location>
</feature>
<feature type="transmembrane region" description="Helical" evidence="1">
    <location>
        <begin position="90"/>
        <end position="110"/>
    </location>
</feature>
<name>A0A1G9Q819_9SPHI</name>
<accession>A0A1G9Q819</accession>
<reference evidence="4" key="1">
    <citation type="submission" date="2016-10" db="EMBL/GenBank/DDBJ databases">
        <authorList>
            <person name="Varghese N."/>
            <person name="Submissions S."/>
        </authorList>
    </citation>
    <scope>NUCLEOTIDE SEQUENCE [LARGE SCALE GENOMIC DNA]</scope>
    <source>
        <strain evidence="4">DSM 24536</strain>
    </source>
</reference>